<feature type="compositionally biased region" description="Acidic residues" evidence="1">
    <location>
        <begin position="12"/>
        <end position="24"/>
    </location>
</feature>
<feature type="compositionally biased region" description="Acidic residues" evidence="1">
    <location>
        <begin position="276"/>
        <end position="288"/>
    </location>
</feature>
<evidence type="ECO:0000313" key="2">
    <source>
        <dbReference type="EMBL" id="CCM61824.1"/>
    </source>
</evidence>
<dbReference type="HOGENOM" id="CLU_865182_0_0_11"/>
<feature type="region of interest" description="Disordered" evidence="1">
    <location>
        <begin position="257"/>
        <end position="306"/>
    </location>
</feature>
<dbReference type="AlphaFoldDB" id="R4YVG3"/>
<organism evidence="2 3">
    <name type="scientific">Candidatus Neomicrothrix parvicella RN1</name>
    <dbReference type="NCBI Taxonomy" id="1229780"/>
    <lineage>
        <taxon>Bacteria</taxon>
        <taxon>Bacillati</taxon>
        <taxon>Actinomycetota</taxon>
        <taxon>Acidimicrobiia</taxon>
        <taxon>Acidimicrobiales</taxon>
        <taxon>Microthrixaceae</taxon>
        <taxon>Candidatus Neomicrothrix</taxon>
    </lineage>
</organism>
<dbReference type="STRING" id="1229780.BN381_10055"/>
<evidence type="ECO:0000256" key="1">
    <source>
        <dbReference type="SAM" id="MobiDB-lite"/>
    </source>
</evidence>
<evidence type="ECO:0000313" key="3">
    <source>
        <dbReference type="Proteomes" id="UP000018291"/>
    </source>
</evidence>
<accession>R4YVG3</accession>
<comment type="caution">
    <text evidence="2">The sequence shown here is derived from an EMBL/GenBank/DDBJ whole genome shotgun (WGS) entry which is preliminary data.</text>
</comment>
<feature type="region of interest" description="Disordered" evidence="1">
    <location>
        <begin position="1"/>
        <end position="24"/>
    </location>
</feature>
<dbReference type="OrthoDB" id="10019745at2"/>
<proteinExistence type="predicted"/>
<protein>
    <submittedName>
        <fullName evidence="2">Uncharacterized protein</fullName>
    </submittedName>
</protein>
<name>R4YVG3_9ACTN</name>
<reference evidence="2 3" key="1">
    <citation type="journal article" date="2013" name="ISME J.">
        <title>Metabolic model for the filamentous 'Candidatus Microthrix parvicella' based on genomic and metagenomic analyses.</title>
        <authorList>
            <person name="Jon McIlroy S."/>
            <person name="Kristiansen R."/>
            <person name="Albertsen M."/>
            <person name="Michael Karst S."/>
            <person name="Rossetti S."/>
            <person name="Lund Nielsen J."/>
            <person name="Tandoi V."/>
            <person name="James Seviour R."/>
            <person name="Nielsen P.H."/>
        </authorList>
    </citation>
    <scope>NUCLEOTIDE SEQUENCE [LARGE SCALE GENOMIC DNA]</scope>
    <source>
        <strain evidence="2 3">RN1</strain>
    </source>
</reference>
<dbReference type="Proteomes" id="UP000018291">
    <property type="component" value="Unassembled WGS sequence"/>
</dbReference>
<dbReference type="RefSeq" id="WP_012222643.1">
    <property type="nucleotide sequence ID" value="NZ_HG422565.1"/>
</dbReference>
<dbReference type="eggNOG" id="ENOG502ZS20">
    <property type="taxonomic scope" value="Bacteria"/>
</dbReference>
<sequence length="321" mass="34468">MLRRKNSPTSTDEPDVDPEEADDVVDDEAGIVDAVMVDADAPSGVLARPQVQRLSDARLLFDCGTWDRDSRADLDAALGERSIDRVWQGPELVVGLLDEHLVEEALTDLGVGEAHLPADADQVVYEVGEWPRVLRDSLAESLLVAGIACGWDDLADLHVAAADEDAVDAIVAAMPDPDEVFEEAEGTEVQDLLTQLYAAVDRLKDSPKIPGARLDVVEAAERMDRLAVPFGFDAAQWRDLVERAGDLRDEIDADVVASKQADEADEIDEAVGTAGSDEDEGTLGEGDVDGGSPAEPPDSVSARLPFAERAGQLRNRLVRLV</sequence>
<gene>
    <name evidence="2" type="ORF">BN381_10055</name>
</gene>
<keyword evidence="3" id="KW-1185">Reference proteome</keyword>
<dbReference type="EMBL" id="CANL01000001">
    <property type="protein sequence ID" value="CCM61824.1"/>
    <property type="molecule type" value="Genomic_DNA"/>
</dbReference>